<dbReference type="InterPro" id="IPR051010">
    <property type="entry name" value="BCAA_transport"/>
</dbReference>
<sequence>MRIAGRKLMVIVVNDDNQPQISKEVASKLVKNPDIIAVVGHNASDASLAAAPIYEKGGLVMISPTSLANNLSGAGNYIFRLVASNGKIREKLANYIVNTAKVQKIAFCYDSQAPDNVSFKDELMANVAKKGGQIVPIVCDLSVPNFKADQALNQAISGGANGLFVVAHVDRLDPVFEVIRSNRQRLPLFSSPTLYNIRTLEDGGKNAQGLTLAAPWHPSLNQTFANLMQEQWCGPVSWRTATSFDATRVIIAGLRENPQRQGRQSLLRSANFHQTGATGKISLDPNTGDRIGQPVLIQVRSTPSGEQFVPLP</sequence>
<dbReference type="HOGENOM" id="CLU_038795_0_0_3"/>
<organism evidence="4 5">
    <name type="scientific">Microcystis aeruginosa PCC 9717</name>
    <dbReference type="NCBI Taxonomy" id="1160286"/>
    <lineage>
        <taxon>Bacteria</taxon>
        <taxon>Bacillati</taxon>
        <taxon>Cyanobacteriota</taxon>
        <taxon>Cyanophyceae</taxon>
        <taxon>Oscillatoriophycideae</taxon>
        <taxon>Chroococcales</taxon>
        <taxon>Microcystaceae</taxon>
        <taxon>Microcystis</taxon>
    </lineage>
</organism>
<dbReference type="PANTHER" id="PTHR30483:SF6">
    <property type="entry name" value="PERIPLASMIC BINDING PROTEIN OF ABC TRANSPORTER FOR NATURAL AMINO ACIDS"/>
    <property type="match status" value="1"/>
</dbReference>
<protein>
    <submittedName>
        <fullName evidence="4">Putative branched-chain amino acid transport system substrate-binding protein</fullName>
    </submittedName>
</protein>
<dbReference type="SUPFAM" id="SSF53822">
    <property type="entry name" value="Periplasmic binding protein-like I"/>
    <property type="match status" value="1"/>
</dbReference>
<evidence type="ECO:0000256" key="2">
    <source>
        <dbReference type="ARBA" id="ARBA00022729"/>
    </source>
</evidence>
<evidence type="ECO:0000256" key="1">
    <source>
        <dbReference type="ARBA" id="ARBA00010062"/>
    </source>
</evidence>
<gene>
    <name evidence="4" type="ORF">MICAB_3840006</name>
</gene>
<dbReference type="PANTHER" id="PTHR30483">
    <property type="entry name" value="LEUCINE-SPECIFIC-BINDING PROTEIN"/>
    <property type="match status" value="1"/>
</dbReference>
<evidence type="ECO:0000313" key="5">
    <source>
        <dbReference type="Proteomes" id="UP000003172"/>
    </source>
</evidence>
<dbReference type="AlphaFoldDB" id="I4FQ86"/>
<dbReference type="EMBL" id="CAII01000317">
    <property type="protein sequence ID" value="CCH97811.1"/>
    <property type="molecule type" value="Genomic_DNA"/>
</dbReference>
<dbReference type="RefSeq" id="WP_002760494.1">
    <property type="nucleotide sequence ID" value="NZ_HE972715.1"/>
</dbReference>
<dbReference type="InterPro" id="IPR028082">
    <property type="entry name" value="Peripla_BP_I"/>
</dbReference>
<reference evidence="4 5" key="1">
    <citation type="submission" date="2012-04" db="EMBL/GenBank/DDBJ databases">
        <authorList>
            <person name="Genoscope - CEA"/>
        </authorList>
    </citation>
    <scope>NUCLEOTIDE SEQUENCE [LARGE SCALE GENOMIC DNA]</scope>
    <source>
        <strain evidence="4 5">9717</strain>
    </source>
</reference>
<dbReference type="Proteomes" id="UP000003172">
    <property type="component" value="Unassembled WGS sequence"/>
</dbReference>
<dbReference type="Pfam" id="PF13458">
    <property type="entry name" value="Peripla_BP_6"/>
    <property type="match status" value="1"/>
</dbReference>
<evidence type="ECO:0000313" key="4">
    <source>
        <dbReference type="EMBL" id="CCH97811.1"/>
    </source>
</evidence>
<name>I4FQ86_MICAE</name>
<dbReference type="Gene3D" id="3.40.50.2300">
    <property type="match status" value="2"/>
</dbReference>
<dbReference type="InterPro" id="IPR028081">
    <property type="entry name" value="Leu-bd"/>
</dbReference>
<dbReference type="CDD" id="cd06268">
    <property type="entry name" value="PBP1_ABC_transporter_LIVBP-like"/>
    <property type="match status" value="1"/>
</dbReference>
<feature type="domain" description="Leucine-binding protein" evidence="3">
    <location>
        <begin position="3"/>
        <end position="296"/>
    </location>
</feature>
<keyword evidence="2" id="KW-0732">Signal</keyword>
<evidence type="ECO:0000259" key="3">
    <source>
        <dbReference type="Pfam" id="PF13458"/>
    </source>
</evidence>
<proteinExistence type="inferred from homology"/>
<comment type="similarity">
    <text evidence="1">Belongs to the leucine-binding protein family.</text>
</comment>
<accession>I4FQ86</accession>
<comment type="caution">
    <text evidence="4">The sequence shown here is derived from an EMBL/GenBank/DDBJ whole genome shotgun (WGS) entry which is preliminary data.</text>
</comment>